<proteinExistence type="predicted"/>
<gene>
    <name evidence="1" type="ORF">FSP39_010690</name>
</gene>
<dbReference type="Pfam" id="PF06739">
    <property type="entry name" value="SBBP"/>
    <property type="match status" value="1"/>
</dbReference>
<organism evidence="1 2">
    <name type="scientific">Pinctada imbricata</name>
    <name type="common">Atlantic pearl-oyster</name>
    <name type="synonym">Pinctada martensii</name>
    <dbReference type="NCBI Taxonomy" id="66713"/>
    <lineage>
        <taxon>Eukaryota</taxon>
        <taxon>Metazoa</taxon>
        <taxon>Spiralia</taxon>
        <taxon>Lophotrochozoa</taxon>
        <taxon>Mollusca</taxon>
        <taxon>Bivalvia</taxon>
        <taxon>Autobranchia</taxon>
        <taxon>Pteriomorphia</taxon>
        <taxon>Pterioida</taxon>
        <taxon>Pterioidea</taxon>
        <taxon>Pteriidae</taxon>
        <taxon>Pinctada</taxon>
    </lineage>
</organism>
<dbReference type="EMBL" id="VSWD01000007">
    <property type="protein sequence ID" value="KAK3097550.1"/>
    <property type="molecule type" value="Genomic_DNA"/>
</dbReference>
<dbReference type="InterPro" id="IPR010620">
    <property type="entry name" value="SBBP_repeat"/>
</dbReference>
<accession>A0AA88Y3A2</accession>
<evidence type="ECO:0000313" key="1">
    <source>
        <dbReference type="EMBL" id="KAK3097550.1"/>
    </source>
</evidence>
<protein>
    <submittedName>
        <fullName evidence="1">Uncharacterized protein</fullName>
    </submittedName>
</protein>
<evidence type="ECO:0000313" key="2">
    <source>
        <dbReference type="Proteomes" id="UP001186944"/>
    </source>
</evidence>
<keyword evidence="2" id="KW-1185">Reference proteome</keyword>
<dbReference type="AlphaFoldDB" id="A0AA88Y3A2"/>
<name>A0AA88Y3A2_PINIB</name>
<dbReference type="SUPFAM" id="SSF101898">
    <property type="entry name" value="NHL repeat"/>
    <property type="match status" value="1"/>
</dbReference>
<dbReference type="Proteomes" id="UP001186944">
    <property type="component" value="Unassembled WGS sequence"/>
</dbReference>
<dbReference type="Gene3D" id="2.120.10.30">
    <property type="entry name" value="TolB, C-terminal domain"/>
    <property type="match status" value="1"/>
</dbReference>
<dbReference type="InterPro" id="IPR011042">
    <property type="entry name" value="6-blade_b-propeller_TolB-like"/>
</dbReference>
<sequence length="304" mass="33530">MNSSSERNDIEAGEGNCELYENLDEGSSATEWCQEAQATASSAKDYTSSTLKEVFTIAETGVRFTDVVCLETGTLLAVDDVKNFIWAYDSNGARLRKTKLSSPPWALTVVDTTQVGVTLCQNSLQFLTFNEKSKRFRKDKTILLDEMPRAVIYADNCLYVTFEEKVKKLTFDGIIVTELAVLEASQLLFGISYSNGNVIVADSGFEAPHSVHEITMDTNPLVKQQKKYSVLTYPLGITADPEGNIYVGGYGSNNVIQVSKNGDVLKEILSSSSGYNSPMGINFSSDGLKFFLTHENKITVFEFQ</sequence>
<reference evidence="1" key="1">
    <citation type="submission" date="2019-08" db="EMBL/GenBank/DDBJ databases">
        <title>The improved chromosome-level genome for the pearl oyster Pinctada fucata martensii using PacBio sequencing and Hi-C.</title>
        <authorList>
            <person name="Zheng Z."/>
        </authorList>
    </citation>
    <scope>NUCLEOTIDE SEQUENCE</scope>
    <source>
        <strain evidence="1">ZZ-2019</strain>
        <tissue evidence="1">Adductor muscle</tissue>
    </source>
</reference>
<comment type="caution">
    <text evidence="1">The sequence shown here is derived from an EMBL/GenBank/DDBJ whole genome shotgun (WGS) entry which is preliminary data.</text>
</comment>